<reference evidence="2 3" key="1">
    <citation type="submission" date="2016-05" db="EMBL/GenBank/DDBJ databases">
        <title>Comparative genomics of biotechnologically important yeasts.</title>
        <authorList>
            <consortium name="DOE Joint Genome Institute"/>
            <person name="Riley R."/>
            <person name="Haridas S."/>
            <person name="Wolfe K.H."/>
            <person name="Lopes M.R."/>
            <person name="Hittinger C.T."/>
            <person name="Goker M."/>
            <person name="Salamov A."/>
            <person name="Wisecaver J."/>
            <person name="Long T.M."/>
            <person name="Aerts A.L."/>
            <person name="Barry K."/>
            <person name="Choi C."/>
            <person name="Clum A."/>
            <person name="Coughlan A.Y."/>
            <person name="Deshpande S."/>
            <person name="Douglass A.P."/>
            <person name="Hanson S.J."/>
            <person name="Klenk H.-P."/>
            <person name="LaButti K."/>
            <person name="Lapidus A."/>
            <person name="Lindquist E."/>
            <person name="Lipzen A."/>
            <person name="Meier-kolthoff J.P."/>
            <person name="Ohm R.A."/>
            <person name="Otillar R.P."/>
            <person name="Pangilinan J."/>
            <person name="Peng Y."/>
            <person name="Rokas A."/>
            <person name="Rosa C.A."/>
            <person name="Scheuner C."/>
            <person name="Sibirny A.A."/>
            <person name="Slot J.C."/>
            <person name="Stielow J.B."/>
            <person name="Sun H."/>
            <person name="Kurtzman C.P."/>
            <person name="Blackwell M."/>
            <person name="Grigoriev I.V."/>
            <person name="Jeffries T.W."/>
        </authorList>
    </citation>
    <scope>NUCLEOTIDE SEQUENCE [LARGE SCALE GENOMIC DNA]</scope>
    <source>
        <strain evidence="2 3">NRRL YB-4993</strain>
    </source>
</reference>
<name>A0A1A0HJ26_9ASCO</name>
<accession>A0A1A0HJ26</accession>
<dbReference type="OrthoDB" id="5354116at2759"/>
<dbReference type="AlphaFoldDB" id="A0A1A0HJ26"/>
<dbReference type="RefSeq" id="XP_018714640.1">
    <property type="nucleotide sequence ID" value="XM_018856640.1"/>
</dbReference>
<dbReference type="EMBL" id="LXTC01000001">
    <property type="protein sequence ID" value="OBA24159.1"/>
    <property type="molecule type" value="Genomic_DNA"/>
</dbReference>
<dbReference type="STRING" id="869754.A0A1A0HJ26"/>
<dbReference type="GeneID" id="30029616"/>
<gene>
    <name evidence="2" type="ORF">METBIDRAFT_35672</name>
</gene>
<protein>
    <submittedName>
        <fullName evidence="2">Uncharacterized protein</fullName>
    </submittedName>
</protein>
<comment type="caution">
    <text evidence="2">The sequence shown here is derived from an EMBL/GenBank/DDBJ whole genome shotgun (WGS) entry which is preliminary data.</text>
</comment>
<feature type="compositionally biased region" description="Basic residues" evidence="1">
    <location>
        <begin position="544"/>
        <end position="553"/>
    </location>
</feature>
<feature type="region of interest" description="Disordered" evidence="1">
    <location>
        <begin position="1"/>
        <end position="20"/>
    </location>
</feature>
<feature type="compositionally biased region" description="Low complexity" evidence="1">
    <location>
        <begin position="376"/>
        <end position="386"/>
    </location>
</feature>
<sequence>MLGRTAPGAPDPAGLRPTSPVLTRAPEFQNLLLDLATVYAGADSHALLTKALVPVAFHEASPEDIVRAYETFISREPEAQTTSVSLKLGLLDYNTPYELFHDVKLVCGIEIMRHGVGSAVYQEIDQFYRFCVELLLLEVASLGLRLFLAKEREDDELLELFRDDFARITLHRFASNGEFVTFIHKYTEPAVPIYHSAYNSQPEPEAKTVVQPLFSGLVGKSVLDTRNTVVPEPWLLTKAVAQSAVLPTHSTIKSFNSVSCKIPLPSQASAQVLDGFFHPNWYTIEAPKWLQYKQKTLKPPLNSTLVKNCDANELRVHEKRSNIVSLGPVIDLRNSVLSDDLKKRIWYTNIGREQAEGIGRQIPGGVGRGEEDTAAAEEPATTGAEEPALEEASVDDMDVDTAKAQGPAATGEIKLENLVRYVPEAEDSLEQLRKDRARILKAPHEMQKVISLTLLKLNKLRQERYLHSTSPANPSVAETILYKKAVKLLALLARSSVSDQKKLQIQLSKKIPVLLNEYQGVLPGPIPAKPIPANKSGRLMGIKGPHKKKGRFL</sequence>
<keyword evidence="3" id="KW-1185">Reference proteome</keyword>
<evidence type="ECO:0000313" key="3">
    <source>
        <dbReference type="Proteomes" id="UP000092555"/>
    </source>
</evidence>
<proteinExistence type="predicted"/>
<dbReference type="Proteomes" id="UP000092555">
    <property type="component" value="Unassembled WGS sequence"/>
</dbReference>
<feature type="region of interest" description="Disordered" evidence="1">
    <location>
        <begin position="359"/>
        <end position="394"/>
    </location>
</feature>
<organism evidence="2 3">
    <name type="scientific">Metschnikowia bicuspidata var. bicuspidata NRRL YB-4993</name>
    <dbReference type="NCBI Taxonomy" id="869754"/>
    <lineage>
        <taxon>Eukaryota</taxon>
        <taxon>Fungi</taxon>
        <taxon>Dikarya</taxon>
        <taxon>Ascomycota</taxon>
        <taxon>Saccharomycotina</taxon>
        <taxon>Pichiomycetes</taxon>
        <taxon>Metschnikowiaceae</taxon>
        <taxon>Metschnikowia</taxon>
    </lineage>
</organism>
<evidence type="ECO:0000313" key="2">
    <source>
        <dbReference type="EMBL" id="OBA24159.1"/>
    </source>
</evidence>
<feature type="region of interest" description="Disordered" evidence="1">
    <location>
        <begin position="533"/>
        <end position="553"/>
    </location>
</feature>
<evidence type="ECO:0000256" key="1">
    <source>
        <dbReference type="SAM" id="MobiDB-lite"/>
    </source>
</evidence>